<dbReference type="InterPro" id="IPR040009">
    <property type="entry name" value="Mtf2/C5D6.12-like"/>
</dbReference>
<dbReference type="PANTHER" id="PTHR39468:SF1">
    <property type="entry name" value="MTF2-LIKE C-TERMINAL DOMAIN-CONTAINING PROTEIN"/>
    <property type="match status" value="1"/>
</dbReference>
<evidence type="ECO:0000313" key="2">
    <source>
        <dbReference type="EMBL" id="CAI5757117.1"/>
    </source>
</evidence>
<evidence type="ECO:0000313" key="3">
    <source>
        <dbReference type="Proteomes" id="UP001152885"/>
    </source>
</evidence>
<dbReference type="OrthoDB" id="4084661at2759"/>
<sequence length="381" mass="44895">MSSKIQCIRNISRIRNINRIKIQRYLHVNSILNQQIKKGARLKNLFKKFEKEPKFFDFETKVKNQQDEIMKIDQNPIDTEESKTERFSEIDGFHKLSQFIQEAYPKKQKEDNNFIDSILNTENSKSAIKSLDIDIKNKLDEKCKEALNPTIEFLDSIPNSLELYKCLSSFFNQTSKLLEDHKSFNIIYLPELSNKEWSSVHDDLIERIATQSTEYPKEPLINVLTIPIILNFSLKKIGFRFYNGPLAMSIFNQLKSNVPLYFISCNQQTYNEILRIVWIYYGIIDLYQFEKKFTEMKIMGYEGDVTTFHILKVVIDEYNGLRHGKSDFNKYGTEIQPIENIDRERFLRHEFINLKHRLNKGDEEEEDTAAEAKALLKALSL</sequence>
<dbReference type="PANTHER" id="PTHR39468">
    <property type="entry name" value="CHROMOSOME 7, WHOLE GENOME SHOTGUN SEQUENCE"/>
    <property type="match status" value="1"/>
</dbReference>
<feature type="domain" description="Mtf2-like C-terminal" evidence="1">
    <location>
        <begin position="141"/>
        <end position="327"/>
    </location>
</feature>
<reference evidence="2" key="1">
    <citation type="submission" date="2022-12" db="EMBL/GenBank/DDBJ databases">
        <authorList>
            <person name="Brejova B."/>
        </authorList>
    </citation>
    <scope>NUCLEOTIDE SEQUENCE</scope>
</reference>
<dbReference type="GO" id="GO:0005739">
    <property type="term" value="C:mitochondrion"/>
    <property type="evidence" value="ECO:0007669"/>
    <property type="project" value="InterPro"/>
</dbReference>
<comment type="caution">
    <text evidence="2">The sequence shown here is derived from an EMBL/GenBank/DDBJ whole genome shotgun (WGS) entry which is preliminary data.</text>
</comment>
<gene>
    <name evidence="2" type="ORF">CANVERA_P1634</name>
</gene>
<proteinExistence type="predicted"/>
<accession>A0A9W4XKI7</accession>
<protein>
    <recommendedName>
        <fullName evidence="1">Mtf2-like C-terminal domain-containing protein</fullName>
    </recommendedName>
</protein>
<dbReference type="Proteomes" id="UP001152885">
    <property type="component" value="Unassembled WGS sequence"/>
</dbReference>
<keyword evidence="3" id="KW-1185">Reference proteome</keyword>
<name>A0A9W4XKI7_9ASCO</name>
<dbReference type="AlphaFoldDB" id="A0A9W4XKI7"/>
<dbReference type="EMBL" id="CANTUO010000001">
    <property type="protein sequence ID" value="CAI5757117.1"/>
    <property type="molecule type" value="Genomic_DNA"/>
</dbReference>
<dbReference type="Pfam" id="PF19189">
    <property type="entry name" value="Mtf2"/>
    <property type="match status" value="1"/>
</dbReference>
<evidence type="ECO:0000259" key="1">
    <source>
        <dbReference type="Pfam" id="PF19189"/>
    </source>
</evidence>
<organism evidence="2 3">
    <name type="scientific">Candida verbasci</name>
    <dbReference type="NCBI Taxonomy" id="1227364"/>
    <lineage>
        <taxon>Eukaryota</taxon>
        <taxon>Fungi</taxon>
        <taxon>Dikarya</taxon>
        <taxon>Ascomycota</taxon>
        <taxon>Saccharomycotina</taxon>
        <taxon>Pichiomycetes</taxon>
        <taxon>Debaryomycetaceae</taxon>
        <taxon>Candida/Lodderomyces clade</taxon>
        <taxon>Candida</taxon>
    </lineage>
</organism>
<dbReference type="InterPro" id="IPR043837">
    <property type="entry name" value="Mtf2-like_C"/>
</dbReference>